<evidence type="ECO:0000313" key="2">
    <source>
        <dbReference type="EMBL" id="TYI85487.1"/>
    </source>
</evidence>
<keyword evidence="3" id="KW-1185">Reference proteome</keyword>
<evidence type="ECO:0000256" key="1">
    <source>
        <dbReference type="SAM" id="Phobius"/>
    </source>
</evidence>
<organism evidence="2 3">
    <name type="scientific">Gossypium mustelinum</name>
    <name type="common">Cotton</name>
    <name type="synonym">Gossypium caicoense</name>
    <dbReference type="NCBI Taxonomy" id="34275"/>
    <lineage>
        <taxon>Eukaryota</taxon>
        <taxon>Viridiplantae</taxon>
        <taxon>Streptophyta</taxon>
        <taxon>Embryophyta</taxon>
        <taxon>Tracheophyta</taxon>
        <taxon>Spermatophyta</taxon>
        <taxon>Magnoliopsida</taxon>
        <taxon>eudicotyledons</taxon>
        <taxon>Gunneridae</taxon>
        <taxon>Pentapetalae</taxon>
        <taxon>rosids</taxon>
        <taxon>malvids</taxon>
        <taxon>Malvales</taxon>
        <taxon>Malvaceae</taxon>
        <taxon>Malvoideae</taxon>
        <taxon>Gossypium</taxon>
    </lineage>
</organism>
<feature type="transmembrane region" description="Helical" evidence="1">
    <location>
        <begin position="35"/>
        <end position="54"/>
    </location>
</feature>
<gene>
    <name evidence="2" type="ORF">E1A91_D05G445700v1</name>
</gene>
<keyword evidence="1" id="KW-0812">Transmembrane</keyword>
<accession>A0A5D2V874</accession>
<dbReference type="AlphaFoldDB" id="A0A5D2V874"/>
<keyword evidence="1" id="KW-1133">Transmembrane helix</keyword>
<evidence type="ECO:0000313" key="3">
    <source>
        <dbReference type="Proteomes" id="UP000323597"/>
    </source>
</evidence>
<reference evidence="2 3" key="1">
    <citation type="submission" date="2019-07" db="EMBL/GenBank/DDBJ databases">
        <title>WGS assembly of Gossypium mustelinum.</title>
        <authorList>
            <person name="Chen Z.J."/>
            <person name="Sreedasyam A."/>
            <person name="Ando A."/>
            <person name="Song Q."/>
            <person name="De L."/>
            <person name="Hulse-Kemp A."/>
            <person name="Ding M."/>
            <person name="Ye W."/>
            <person name="Kirkbride R."/>
            <person name="Jenkins J."/>
            <person name="Plott C."/>
            <person name="Lovell J."/>
            <person name="Lin Y.-M."/>
            <person name="Vaughn R."/>
            <person name="Liu B."/>
            <person name="Li W."/>
            <person name="Simpson S."/>
            <person name="Scheffler B."/>
            <person name="Saski C."/>
            <person name="Grover C."/>
            <person name="Hu G."/>
            <person name="Conover J."/>
            <person name="Carlson J."/>
            <person name="Shu S."/>
            <person name="Boston L."/>
            <person name="Williams M."/>
            <person name="Peterson D."/>
            <person name="Mcgee K."/>
            <person name="Jones D."/>
            <person name="Wendel J."/>
            <person name="Stelly D."/>
            <person name="Grimwood J."/>
            <person name="Schmutz J."/>
        </authorList>
    </citation>
    <scope>NUCLEOTIDE SEQUENCE [LARGE SCALE GENOMIC DNA]</scope>
    <source>
        <strain evidence="2">1408120.09</strain>
    </source>
</reference>
<proteinExistence type="predicted"/>
<dbReference type="Proteomes" id="UP000323597">
    <property type="component" value="Chromosome D05"/>
</dbReference>
<dbReference type="EMBL" id="CM017653">
    <property type="protein sequence ID" value="TYI85487.1"/>
    <property type="molecule type" value="Genomic_DNA"/>
</dbReference>
<keyword evidence="1" id="KW-0472">Membrane</keyword>
<sequence>MSSRSSRTLYVGNLPGDVCEGSGRFVLPERIQRHYIVIFSTVSVFGIFGIPCFIRTPY</sequence>
<name>A0A5D2V874_GOSMU</name>
<protein>
    <submittedName>
        <fullName evidence="2">Uncharacterized protein</fullName>
    </submittedName>
</protein>